<dbReference type="EC" id="5.3.3.2" evidence="3 10"/>
<sequence length="169" mass="19825">MEPKVILVDYLDNPLGEMKKGAAHASPHLHRAFSVFLYHDGKILLQKRAENKYHCGGLWTNTCCSHPRPGEITLDAARRRLDEEMKIHVKRLEEIYSFVYYYKFDNGICEFEFDHVIMGEYYGSYKLDPKEAEAAVWMEKTELLEDMQANPQKYTPWFLTCAVEVLKRI</sequence>
<proteinExistence type="inferred from homology"/>
<keyword evidence="7" id="KW-0464">Manganese</keyword>
<dbReference type="NCBIfam" id="NF002995">
    <property type="entry name" value="PRK03759.1"/>
    <property type="match status" value="1"/>
</dbReference>
<evidence type="ECO:0000256" key="8">
    <source>
        <dbReference type="ARBA" id="ARBA00023229"/>
    </source>
</evidence>
<evidence type="ECO:0000259" key="11">
    <source>
        <dbReference type="PROSITE" id="PS51462"/>
    </source>
</evidence>
<dbReference type="PANTHER" id="PTHR10885:SF0">
    <property type="entry name" value="ISOPENTENYL-DIPHOSPHATE DELTA-ISOMERASE"/>
    <property type="match status" value="1"/>
</dbReference>
<dbReference type="CDD" id="cd02885">
    <property type="entry name" value="NUDIX_IPP_Isomerase"/>
    <property type="match status" value="1"/>
</dbReference>
<evidence type="ECO:0000313" key="12">
    <source>
        <dbReference type="EMBL" id="GAA6498983.1"/>
    </source>
</evidence>
<dbReference type="InterPro" id="IPR011876">
    <property type="entry name" value="IsopentenylPP_isomerase_typ1"/>
</dbReference>
<evidence type="ECO:0000256" key="7">
    <source>
        <dbReference type="ARBA" id="ARBA00023211"/>
    </source>
</evidence>
<evidence type="ECO:0000256" key="10">
    <source>
        <dbReference type="NCBIfam" id="TIGR02150"/>
    </source>
</evidence>
<accession>A0ABQ0BR18</accession>
<evidence type="ECO:0000256" key="4">
    <source>
        <dbReference type="ARBA" id="ARBA00022490"/>
    </source>
</evidence>
<protein>
    <recommendedName>
        <fullName evidence="3 10">Isopentenyl-diphosphate delta-isomerase</fullName>
        <ecNumber evidence="3 10">5.3.3.2</ecNumber>
    </recommendedName>
</protein>
<keyword evidence="4" id="KW-0963">Cytoplasm</keyword>
<dbReference type="HAMAP" id="MF_00202">
    <property type="entry name" value="Idi"/>
    <property type="match status" value="1"/>
</dbReference>
<evidence type="ECO:0000256" key="1">
    <source>
        <dbReference type="ARBA" id="ARBA00004826"/>
    </source>
</evidence>
<dbReference type="Proteomes" id="UP001600941">
    <property type="component" value="Unassembled WGS sequence"/>
</dbReference>
<dbReference type="NCBIfam" id="TIGR02150">
    <property type="entry name" value="IPP_isom_1"/>
    <property type="match status" value="1"/>
</dbReference>
<evidence type="ECO:0000256" key="3">
    <source>
        <dbReference type="ARBA" id="ARBA00012057"/>
    </source>
</evidence>
<comment type="pathway">
    <text evidence="1">Isoprenoid biosynthesis; dimethylallyl diphosphate biosynthesis; dimethylallyl diphosphate from isopentenyl diphosphate: step 1/1.</text>
</comment>
<dbReference type="InterPro" id="IPR015797">
    <property type="entry name" value="NUDIX_hydrolase-like_dom_sf"/>
</dbReference>
<dbReference type="EMBL" id="BAABZQ010000001">
    <property type="protein sequence ID" value="GAA6498983.1"/>
    <property type="molecule type" value="Genomic_DNA"/>
</dbReference>
<comment type="caution">
    <text evidence="12">The sequence shown here is derived from an EMBL/GenBank/DDBJ whole genome shotgun (WGS) entry which is preliminary data.</text>
</comment>
<evidence type="ECO:0000256" key="6">
    <source>
        <dbReference type="ARBA" id="ARBA00022842"/>
    </source>
</evidence>
<dbReference type="RefSeq" id="WP_033143785.1">
    <property type="nucleotide sequence ID" value="NZ_AP031413.1"/>
</dbReference>
<dbReference type="Gene3D" id="3.90.79.10">
    <property type="entry name" value="Nucleoside Triphosphate Pyrophosphohydrolase"/>
    <property type="match status" value="1"/>
</dbReference>
<keyword evidence="13" id="KW-1185">Reference proteome</keyword>
<dbReference type="PROSITE" id="PS51462">
    <property type="entry name" value="NUDIX"/>
    <property type="match status" value="1"/>
</dbReference>
<keyword evidence="9" id="KW-0413">Isomerase</keyword>
<dbReference type="InterPro" id="IPR000086">
    <property type="entry name" value="NUDIX_hydrolase_dom"/>
</dbReference>
<dbReference type="PANTHER" id="PTHR10885">
    <property type="entry name" value="ISOPENTENYL-DIPHOSPHATE DELTA-ISOMERASE"/>
    <property type="match status" value="1"/>
</dbReference>
<evidence type="ECO:0000313" key="13">
    <source>
        <dbReference type="Proteomes" id="UP001600941"/>
    </source>
</evidence>
<keyword evidence="5" id="KW-0479">Metal-binding</keyword>
<dbReference type="SUPFAM" id="SSF55811">
    <property type="entry name" value="Nudix"/>
    <property type="match status" value="1"/>
</dbReference>
<keyword evidence="6" id="KW-0460">Magnesium</keyword>
<evidence type="ECO:0000256" key="9">
    <source>
        <dbReference type="ARBA" id="ARBA00023235"/>
    </source>
</evidence>
<comment type="similarity">
    <text evidence="2">Belongs to the IPP isomerase type 1 family.</text>
</comment>
<feature type="domain" description="Nudix hydrolase" evidence="11">
    <location>
        <begin position="28"/>
        <end position="160"/>
    </location>
</feature>
<evidence type="ECO:0000256" key="5">
    <source>
        <dbReference type="ARBA" id="ARBA00022723"/>
    </source>
</evidence>
<name>A0ABQ0BR18_9FIRM</name>
<dbReference type="InterPro" id="IPR056375">
    <property type="entry name" value="Idi_bact"/>
</dbReference>
<evidence type="ECO:0000256" key="2">
    <source>
        <dbReference type="ARBA" id="ARBA00007579"/>
    </source>
</evidence>
<reference evidence="12 13" key="1">
    <citation type="submission" date="2024-04" db="EMBL/GenBank/DDBJ databases">
        <title>Defined microbial consortia suppress multidrug-resistant proinflammatory Enterobacteriaceae via ecological control.</title>
        <authorList>
            <person name="Furuichi M."/>
            <person name="Kawaguchi T."/>
            <person name="Pust M."/>
            <person name="Yasuma K."/>
            <person name="Plichta D."/>
            <person name="Hasegawa N."/>
            <person name="Ohya T."/>
            <person name="Bhattarai S."/>
            <person name="Sasajima S."/>
            <person name="Aoto Y."/>
            <person name="Tuganbaev T."/>
            <person name="Yaginuma M."/>
            <person name="Ueda M."/>
            <person name="Okahashi N."/>
            <person name="Amafuji K."/>
            <person name="Kiridooshi Y."/>
            <person name="Sugita K."/>
            <person name="Strazar M."/>
            <person name="Skelly A."/>
            <person name="Suda W."/>
            <person name="Hattori M."/>
            <person name="Nakamoto N."/>
            <person name="Caballero S."/>
            <person name="Norman J."/>
            <person name="Olle B."/>
            <person name="Tanoue T."/>
            <person name="Arita M."/>
            <person name="Bucci V."/>
            <person name="Atarashi K."/>
            <person name="Xavier R."/>
            <person name="Honda K."/>
        </authorList>
    </citation>
    <scope>NUCLEOTIDE SEQUENCE [LARGE SCALE GENOMIC DNA]</scope>
    <source>
        <strain evidence="13">k34-0107-D12</strain>
    </source>
</reference>
<organism evidence="12 13">
    <name type="scientific">Blautia parvula</name>
    <dbReference type="NCBI Taxonomy" id="2877527"/>
    <lineage>
        <taxon>Bacteria</taxon>
        <taxon>Bacillati</taxon>
        <taxon>Bacillota</taxon>
        <taxon>Clostridia</taxon>
        <taxon>Lachnospirales</taxon>
        <taxon>Lachnospiraceae</taxon>
        <taxon>Blautia</taxon>
    </lineage>
</organism>
<gene>
    <name evidence="12" type="primary">idi</name>
    <name evidence="12" type="ORF">K340107D12_17990</name>
</gene>
<dbReference type="Pfam" id="PF00293">
    <property type="entry name" value="NUDIX"/>
    <property type="match status" value="1"/>
</dbReference>
<keyword evidence="8" id="KW-0414">Isoprene biosynthesis</keyword>
<dbReference type="PIRSF" id="PIRSF018427">
    <property type="entry name" value="Isopntndiph_ism"/>
    <property type="match status" value="1"/>
</dbReference>